<feature type="compositionally biased region" description="Polar residues" evidence="1">
    <location>
        <begin position="108"/>
        <end position="121"/>
    </location>
</feature>
<feature type="domain" description="VQ" evidence="2">
    <location>
        <begin position="35"/>
        <end position="62"/>
    </location>
</feature>
<proteinExistence type="predicted"/>
<accession>A0AAV7F224</accession>
<dbReference type="AlphaFoldDB" id="A0AAV7F224"/>
<dbReference type="InterPro" id="IPR039335">
    <property type="entry name" value="SIB1/2"/>
</dbReference>
<evidence type="ECO:0000256" key="1">
    <source>
        <dbReference type="SAM" id="MobiDB-lite"/>
    </source>
</evidence>
<comment type="caution">
    <text evidence="3">The sequence shown here is derived from an EMBL/GenBank/DDBJ whole genome shotgun (WGS) entry which is preliminary data.</text>
</comment>
<keyword evidence="4" id="KW-1185">Reference proteome</keyword>
<organism evidence="3 4">
    <name type="scientific">Aristolochia fimbriata</name>
    <name type="common">White veined hardy Dutchman's pipe vine</name>
    <dbReference type="NCBI Taxonomy" id="158543"/>
    <lineage>
        <taxon>Eukaryota</taxon>
        <taxon>Viridiplantae</taxon>
        <taxon>Streptophyta</taxon>
        <taxon>Embryophyta</taxon>
        <taxon>Tracheophyta</taxon>
        <taxon>Spermatophyta</taxon>
        <taxon>Magnoliopsida</taxon>
        <taxon>Magnoliidae</taxon>
        <taxon>Piperales</taxon>
        <taxon>Aristolochiaceae</taxon>
        <taxon>Aristolochia</taxon>
    </lineage>
</organism>
<reference evidence="3 4" key="1">
    <citation type="submission" date="2021-07" db="EMBL/GenBank/DDBJ databases">
        <title>The Aristolochia fimbriata genome: insights into angiosperm evolution, floral development and chemical biosynthesis.</title>
        <authorList>
            <person name="Jiao Y."/>
        </authorList>
    </citation>
    <scope>NUCLEOTIDE SEQUENCE [LARGE SCALE GENOMIC DNA]</scope>
    <source>
        <strain evidence="3">IBCAS-2021</strain>
        <tissue evidence="3">Leaf</tissue>
    </source>
</reference>
<feature type="compositionally biased region" description="Low complexity" evidence="1">
    <location>
        <begin position="74"/>
        <end position="83"/>
    </location>
</feature>
<dbReference type="PANTHER" id="PTHR33624:SF17">
    <property type="entry name" value="OS07G0687400 PROTEIN"/>
    <property type="match status" value="1"/>
</dbReference>
<feature type="compositionally biased region" description="Basic residues" evidence="1">
    <location>
        <begin position="14"/>
        <end position="28"/>
    </location>
</feature>
<feature type="region of interest" description="Disordered" evidence="1">
    <location>
        <begin position="1"/>
        <end position="33"/>
    </location>
</feature>
<dbReference type="Pfam" id="PF05678">
    <property type="entry name" value="VQ"/>
    <property type="match status" value="1"/>
</dbReference>
<gene>
    <name evidence="3" type="ORF">H6P81_007853</name>
</gene>
<dbReference type="PANTHER" id="PTHR33624">
    <property type="entry name" value="SIGMA FACTOR BINDING PROTEIN 1, CHLOROPLASTIC"/>
    <property type="match status" value="1"/>
</dbReference>
<protein>
    <recommendedName>
        <fullName evidence="2">VQ domain-containing protein</fullName>
    </recommendedName>
</protein>
<sequence>MELERSAAVLEMGKKKKPTSSSRRKKGSGIKVVYISNPMKVKASASEFRALVQELTGQDSDPAEMMAKLLAADSSSSSSYSPPSLLPPPPPPPSHHHTNDEDDDEPPAQNNNYCQRPSTAASAPGPVVLAAQPSAVDVVVGAEAYVNCPNFESTSLDDLFAPQMVETFNGFFPSSLFYESQMEMLRSLDAVI</sequence>
<feature type="compositionally biased region" description="Pro residues" evidence="1">
    <location>
        <begin position="84"/>
        <end position="93"/>
    </location>
</feature>
<evidence type="ECO:0000313" key="3">
    <source>
        <dbReference type="EMBL" id="KAG9454949.1"/>
    </source>
</evidence>
<evidence type="ECO:0000259" key="2">
    <source>
        <dbReference type="Pfam" id="PF05678"/>
    </source>
</evidence>
<dbReference type="InterPro" id="IPR008889">
    <property type="entry name" value="VQ"/>
</dbReference>
<name>A0AAV7F224_ARIFI</name>
<feature type="region of interest" description="Disordered" evidence="1">
    <location>
        <begin position="57"/>
        <end position="122"/>
    </location>
</feature>
<dbReference type="EMBL" id="JAINDJ010000003">
    <property type="protein sequence ID" value="KAG9454949.1"/>
    <property type="molecule type" value="Genomic_DNA"/>
</dbReference>
<dbReference type="Proteomes" id="UP000825729">
    <property type="component" value="Unassembled WGS sequence"/>
</dbReference>
<evidence type="ECO:0000313" key="4">
    <source>
        <dbReference type="Proteomes" id="UP000825729"/>
    </source>
</evidence>